<evidence type="ECO:0000256" key="1">
    <source>
        <dbReference type="SAM" id="MobiDB-lite"/>
    </source>
</evidence>
<dbReference type="Proteomes" id="UP001301350">
    <property type="component" value="Unassembled WGS sequence"/>
</dbReference>
<gene>
    <name evidence="2" type="ORF">CDCA_CDCA11G3296</name>
</gene>
<dbReference type="AlphaFoldDB" id="A0AAV9IYQ8"/>
<name>A0AAV9IYQ8_CYACA</name>
<comment type="caution">
    <text evidence="2">The sequence shown here is derived from an EMBL/GenBank/DDBJ whole genome shotgun (WGS) entry which is preliminary data.</text>
</comment>
<proteinExistence type="predicted"/>
<feature type="region of interest" description="Disordered" evidence="1">
    <location>
        <begin position="1"/>
        <end position="138"/>
    </location>
</feature>
<evidence type="ECO:0000313" key="2">
    <source>
        <dbReference type="EMBL" id="KAK4537271.1"/>
    </source>
</evidence>
<dbReference type="InterPro" id="IPR055602">
    <property type="entry name" value="DUF7178"/>
</dbReference>
<sequence length="886" mass="97614">MVGGIGGNGDPWTPQRVQAGDPVGTPARGWWRGGQAVLGGRADVPGSRWEAGAVSSPLPTVQQVSPVSDRFSSAEWKPRVVGKGVGSGRHKRPKWGREVAPDTGRSLVPSRANDASDDDDDDDDDDEEEEEEKEPASAAWLAALDMAAAAVAKTEPVTPKTPEVAEPTTPRQPVAEAETVSVDTALSDPVRSPVKVPPASEHLISIAEWPLRSIAAYRRWMQQQRPQWIETNTTRLPSAAALPLSTTASESLSDADVALSDTFDAEPGRRAAVYPNTPAGQQLESKHAAEMEALSQESRERLAQLMDAPERDIERITDTLRQQEHLLRHVRALHAFERRLLRDDPRFVVGAVRAGSEALVYAAVCECVLEGFPRVFDLSPEWRRSRKVRGVVHALTELVRFNPMANGMQARQDWVRRQRTAELLRGGRQPVAEASSPVIELPHTSSVTESYAEAVAACWRGLGDKCGHAEPPALSELAAQLAHVRNQHPCMYLWYEDLHHLVRRGCARRPLEMHLFLSLLATCSPNSSVAANTVNALLNYRAVSQGYRPRHGSYPFNSLLNYLAGCVGAPSGAKVTAFLDNLLRPSCSMRVTVDTHMQKVLLGNSGRLTLSAREYRLLERVLVAAARELGEAHPCRLQSCLWALQAGSITYSGEMRKYARRLQVRLESATVGAVSMPAAWHQRVCERLLDCGYLNELVATTVDPCLQVYVPIRRESVKSMRAHMAMRRTFARKQQRELMQREQAELAAFEAYIAAAEADGTAAASDAELEHFEDRAWFVADMQYVARVLLRDALALRLADVGHGEVAVGIRVWPATRSRDDDDHDMTSCAADVEVRAHVADAEVFGEAPPVPPDHYDWDPYFGAHRWFTDARRQYGMGSSDGGATT</sequence>
<keyword evidence="3" id="KW-1185">Reference proteome</keyword>
<feature type="compositionally biased region" description="Polar residues" evidence="1">
    <location>
        <begin position="57"/>
        <end position="66"/>
    </location>
</feature>
<reference evidence="2 3" key="1">
    <citation type="submission" date="2022-07" db="EMBL/GenBank/DDBJ databases">
        <title>Genome-wide signatures of adaptation to extreme environments.</title>
        <authorList>
            <person name="Cho C.H."/>
            <person name="Yoon H.S."/>
        </authorList>
    </citation>
    <scope>NUCLEOTIDE SEQUENCE [LARGE SCALE GENOMIC DNA]</scope>
    <source>
        <strain evidence="2 3">DBV 063 E5</strain>
    </source>
</reference>
<evidence type="ECO:0000313" key="3">
    <source>
        <dbReference type="Proteomes" id="UP001301350"/>
    </source>
</evidence>
<feature type="compositionally biased region" description="Acidic residues" evidence="1">
    <location>
        <begin position="115"/>
        <end position="133"/>
    </location>
</feature>
<accession>A0AAV9IYQ8</accession>
<organism evidence="2 3">
    <name type="scientific">Cyanidium caldarium</name>
    <name type="common">Red alga</name>
    <dbReference type="NCBI Taxonomy" id="2771"/>
    <lineage>
        <taxon>Eukaryota</taxon>
        <taxon>Rhodophyta</taxon>
        <taxon>Bangiophyceae</taxon>
        <taxon>Cyanidiales</taxon>
        <taxon>Cyanidiaceae</taxon>
        <taxon>Cyanidium</taxon>
    </lineage>
</organism>
<dbReference type="Pfam" id="PF23802">
    <property type="entry name" value="DUF7178"/>
    <property type="match status" value="1"/>
</dbReference>
<protein>
    <submittedName>
        <fullName evidence="2">Uncharacterized protein</fullName>
    </submittedName>
</protein>
<dbReference type="EMBL" id="JANCYW010000011">
    <property type="protein sequence ID" value="KAK4537271.1"/>
    <property type="molecule type" value="Genomic_DNA"/>
</dbReference>
<feature type="region of interest" description="Disordered" evidence="1">
    <location>
        <begin position="150"/>
        <end position="184"/>
    </location>
</feature>